<feature type="compositionally biased region" description="Basic residues" evidence="1">
    <location>
        <begin position="340"/>
        <end position="353"/>
    </location>
</feature>
<dbReference type="Proteomes" id="UP001165060">
    <property type="component" value="Unassembled WGS sequence"/>
</dbReference>
<keyword evidence="4" id="KW-1185">Reference proteome</keyword>
<dbReference type="EMBL" id="BRYB01005862">
    <property type="protein sequence ID" value="GMI29914.1"/>
    <property type="molecule type" value="Genomic_DNA"/>
</dbReference>
<evidence type="ECO:0000256" key="1">
    <source>
        <dbReference type="SAM" id="MobiDB-lite"/>
    </source>
</evidence>
<evidence type="ECO:0000259" key="2">
    <source>
        <dbReference type="PROSITE" id="PS50042"/>
    </source>
</evidence>
<accession>A0ABQ6MNZ2</accession>
<dbReference type="Gene3D" id="2.60.120.10">
    <property type="entry name" value="Jelly Rolls"/>
    <property type="match status" value="1"/>
</dbReference>
<dbReference type="PROSITE" id="PS50042">
    <property type="entry name" value="CNMP_BINDING_3"/>
    <property type="match status" value="1"/>
</dbReference>
<comment type="caution">
    <text evidence="3">The sequence shown here is derived from an EMBL/GenBank/DDBJ whole genome shotgun (WGS) entry which is preliminary data.</text>
</comment>
<evidence type="ECO:0000313" key="4">
    <source>
        <dbReference type="Proteomes" id="UP001165060"/>
    </source>
</evidence>
<proteinExistence type="predicted"/>
<feature type="domain" description="Cyclic nucleotide-binding" evidence="2">
    <location>
        <begin position="27"/>
        <end position="153"/>
    </location>
</feature>
<feature type="compositionally biased region" description="Acidic residues" evidence="1">
    <location>
        <begin position="319"/>
        <end position="334"/>
    </location>
</feature>
<dbReference type="Pfam" id="PF25562">
    <property type="entry name" value="CNBH_CNNM2_C"/>
    <property type="match status" value="1"/>
</dbReference>
<organism evidence="3 4">
    <name type="scientific">Tetraparma gracilis</name>
    <dbReference type="NCBI Taxonomy" id="2962635"/>
    <lineage>
        <taxon>Eukaryota</taxon>
        <taxon>Sar</taxon>
        <taxon>Stramenopiles</taxon>
        <taxon>Ochrophyta</taxon>
        <taxon>Bolidophyceae</taxon>
        <taxon>Parmales</taxon>
        <taxon>Triparmaceae</taxon>
        <taxon>Tetraparma</taxon>
    </lineage>
</organism>
<evidence type="ECO:0000313" key="3">
    <source>
        <dbReference type="EMBL" id="GMI29914.1"/>
    </source>
</evidence>
<protein>
    <recommendedName>
        <fullName evidence="2">Cyclic nucleotide-binding domain-containing protein</fullName>
    </recommendedName>
</protein>
<feature type="region of interest" description="Disordered" evidence="1">
    <location>
        <begin position="277"/>
        <end position="353"/>
    </location>
</feature>
<feature type="non-terminal residue" evidence="3">
    <location>
        <position position="1"/>
    </location>
</feature>
<name>A0ABQ6MNZ2_9STRA</name>
<gene>
    <name evidence="3" type="ORF">TeGR_g13574</name>
</gene>
<reference evidence="3 4" key="1">
    <citation type="journal article" date="2023" name="Commun. Biol.">
        <title>Genome analysis of Parmales, the sister group of diatoms, reveals the evolutionary specialization of diatoms from phago-mixotrophs to photoautotrophs.</title>
        <authorList>
            <person name="Ban H."/>
            <person name="Sato S."/>
            <person name="Yoshikawa S."/>
            <person name="Yamada K."/>
            <person name="Nakamura Y."/>
            <person name="Ichinomiya M."/>
            <person name="Sato N."/>
            <person name="Blanc-Mathieu R."/>
            <person name="Endo H."/>
            <person name="Kuwata A."/>
            <person name="Ogata H."/>
        </authorList>
    </citation>
    <scope>NUCLEOTIDE SEQUENCE [LARGE SCALE GENOMIC DNA]</scope>
</reference>
<sequence>PPTPKQMLSADEVAAASAHLMANHSDVFSQLSQTQLKTLLSSTAVTEIDADEIREGANSSAGARTIANYEVLPGCDLYVRGEAADYCTLILSGSVVVLAGKDQFRADAGSWRVLGADALLHDGFVPDFSAFVNCEKRGEKTKIRCLKLSRSSFAVGLAASTIENVQKHGGGAVGAGPAAVQQSVSDTEMSATSNDEMVALTLNDNSKKARALRKQMTKQRSQAQREEILSDKSSAITRSGFAAGATKNRSDSVSSADEVVDGGVKLKAFSRIQEKLVSSNRPSAAESKQARGGMMSKRASGFIESGRGIKYEGVSGDGDSGEEGGGGDEKEDIETGAGGGKKKMTRRKSSAAD</sequence>
<dbReference type="InterPro" id="IPR014710">
    <property type="entry name" value="RmlC-like_jellyroll"/>
</dbReference>
<dbReference type="InterPro" id="IPR000595">
    <property type="entry name" value="cNMP-bd_dom"/>
</dbReference>